<keyword evidence="3" id="KW-1185">Reference proteome</keyword>
<name>A0A5B7IR68_PORTR</name>
<accession>A0A5B7IR68</accession>
<reference evidence="2 3" key="1">
    <citation type="submission" date="2019-05" db="EMBL/GenBank/DDBJ databases">
        <title>Another draft genome of Portunus trituberculatus and its Hox gene families provides insights of decapod evolution.</title>
        <authorList>
            <person name="Jeong J.-H."/>
            <person name="Song I."/>
            <person name="Kim S."/>
            <person name="Choi T."/>
            <person name="Kim D."/>
            <person name="Ryu S."/>
            <person name="Kim W."/>
        </authorList>
    </citation>
    <scope>NUCLEOTIDE SEQUENCE [LARGE SCALE GENOMIC DNA]</scope>
    <source>
        <tissue evidence="2">Muscle</tissue>
    </source>
</reference>
<protein>
    <submittedName>
        <fullName evidence="2">Uncharacterized protein</fullName>
    </submittedName>
</protein>
<evidence type="ECO:0000313" key="3">
    <source>
        <dbReference type="Proteomes" id="UP000324222"/>
    </source>
</evidence>
<comment type="caution">
    <text evidence="2">The sequence shown here is derived from an EMBL/GenBank/DDBJ whole genome shotgun (WGS) entry which is preliminary data.</text>
</comment>
<dbReference type="OrthoDB" id="8517835at2759"/>
<dbReference type="EMBL" id="VSRR010064354">
    <property type="protein sequence ID" value="MPC84077.1"/>
    <property type="molecule type" value="Genomic_DNA"/>
</dbReference>
<dbReference type="Proteomes" id="UP000324222">
    <property type="component" value="Unassembled WGS sequence"/>
</dbReference>
<evidence type="ECO:0000256" key="1">
    <source>
        <dbReference type="SAM" id="SignalP"/>
    </source>
</evidence>
<proteinExistence type="predicted"/>
<keyword evidence="1" id="KW-0732">Signal</keyword>
<sequence>MLAVAKCLLALFLAIASAETDAGSGKDFLAYDFLYNEGIKMYLEENWTGCVKNIELALKGWHWWNDNTARYERRASALTKLI</sequence>
<feature type="signal peptide" evidence="1">
    <location>
        <begin position="1"/>
        <end position="18"/>
    </location>
</feature>
<dbReference type="AlphaFoldDB" id="A0A5B7IR68"/>
<organism evidence="2 3">
    <name type="scientific">Portunus trituberculatus</name>
    <name type="common">Swimming crab</name>
    <name type="synonym">Neptunus trituberculatus</name>
    <dbReference type="NCBI Taxonomy" id="210409"/>
    <lineage>
        <taxon>Eukaryota</taxon>
        <taxon>Metazoa</taxon>
        <taxon>Ecdysozoa</taxon>
        <taxon>Arthropoda</taxon>
        <taxon>Crustacea</taxon>
        <taxon>Multicrustacea</taxon>
        <taxon>Malacostraca</taxon>
        <taxon>Eumalacostraca</taxon>
        <taxon>Eucarida</taxon>
        <taxon>Decapoda</taxon>
        <taxon>Pleocyemata</taxon>
        <taxon>Brachyura</taxon>
        <taxon>Eubrachyura</taxon>
        <taxon>Portunoidea</taxon>
        <taxon>Portunidae</taxon>
        <taxon>Portuninae</taxon>
        <taxon>Portunus</taxon>
    </lineage>
</organism>
<evidence type="ECO:0000313" key="2">
    <source>
        <dbReference type="EMBL" id="MPC84077.1"/>
    </source>
</evidence>
<gene>
    <name evidence="2" type="ORF">E2C01_078803</name>
</gene>
<feature type="chain" id="PRO_5022918857" evidence="1">
    <location>
        <begin position="19"/>
        <end position="82"/>
    </location>
</feature>